<organism evidence="2 3">
    <name type="scientific">Ectobacillus ponti</name>
    <dbReference type="NCBI Taxonomy" id="2961894"/>
    <lineage>
        <taxon>Bacteria</taxon>
        <taxon>Bacillati</taxon>
        <taxon>Bacillota</taxon>
        <taxon>Bacilli</taxon>
        <taxon>Bacillales</taxon>
        <taxon>Bacillaceae</taxon>
        <taxon>Ectobacillus</taxon>
    </lineage>
</organism>
<evidence type="ECO:0000256" key="1">
    <source>
        <dbReference type="SAM" id="Phobius"/>
    </source>
</evidence>
<keyword evidence="1" id="KW-0472">Membrane</keyword>
<dbReference type="EMBL" id="JANCLT010000002">
    <property type="protein sequence ID" value="MCP8967836.1"/>
    <property type="molecule type" value="Genomic_DNA"/>
</dbReference>
<dbReference type="RefSeq" id="WP_254757750.1">
    <property type="nucleotide sequence ID" value="NZ_JANCLT010000002.1"/>
</dbReference>
<feature type="transmembrane region" description="Helical" evidence="1">
    <location>
        <begin position="293"/>
        <end position="313"/>
    </location>
</feature>
<accession>A0AA41X2Q8</accession>
<protein>
    <submittedName>
        <fullName evidence="2">O-antigen polysaccharide polymerase Wzy family protein</fullName>
    </submittedName>
</protein>
<feature type="transmembrane region" description="Helical" evidence="1">
    <location>
        <begin position="400"/>
        <end position="426"/>
    </location>
</feature>
<feature type="transmembrane region" description="Helical" evidence="1">
    <location>
        <begin position="215"/>
        <end position="235"/>
    </location>
</feature>
<keyword evidence="1" id="KW-1133">Transmembrane helix</keyword>
<proteinExistence type="predicted"/>
<feature type="transmembrane region" description="Helical" evidence="1">
    <location>
        <begin position="80"/>
        <end position="103"/>
    </location>
</feature>
<sequence length="514" mass="58916">MEDLNKGSYQLRKKNMAISISALFINAIAYLLYVLIFPVNSSKGLSDMVFLMSWIGIFIAIYIFRSWYKLTGTIFSLYTIFIFFYFLFNYGQCIMWALGVHIPSEIGMEPVYPGYNTPSKGNIISGQIVTCMCILMFHLGSLFCYKPRRVRDKALEAEGHKVRNTLTLKAIFNTSVIIGIFSIPIKLYDAVSSFKIATQYGYNALYYSEFADKGIGISTIGNMLFFSSLIGLLIGSEYNKKIRLFVYFTFGFYLLLNLLAGDRGSWVYKIVLLVWLSHVCYKPLNFRAMLKYTVLSFIGFYIIGAIVSLRKLGLSNITMDDFLKSFSFENSPIVLTIFEMGGSMRVLLMLLMYGWDVWPYTNTYLLGILGMVTNKIIYILDLPFSLVSSWFSQKYLNISWGAGFSIVAEAVLNVGPFFAPMVMMVIGYLMTSMMYLNGKADYRKNPLHFIFAVSTLHTFLPVTRGFFHLLLKDWFYGVLLYIVLVLLVRFFLVNFTKKYKLAYNSSILTKDKQL</sequence>
<dbReference type="AlphaFoldDB" id="A0AA41X2Q8"/>
<evidence type="ECO:0000313" key="3">
    <source>
        <dbReference type="Proteomes" id="UP001156102"/>
    </source>
</evidence>
<feature type="transmembrane region" description="Helical" evidence="1">
    <location>
        <begin position="474"/>
        <end position="492"/>
    </location>
</feature>
<feature type="transmembrane region" description="Helical" evidence="1">
    <location>
        <begin position="123"/>
        <end position="145"/>
    </location>
</feature>
<feature type="transmembrane region" description="Helical" evidence="1">
    <location>
        <begin position="48"/>
        <end position="68"/>
    </location>
</feature>
<feature type="transmembrane region" description="Helical" evidence="1">
    <location>
        <begin position="242"/>
        <end position="260"/>
    </location>
</feature>
<keyword evidence="1" id="KW-0812">Transmembrane</keyword>
<gene>
    <name evidence="2" type="ORF">NK662_04695</name>
</gene>
<reference evidence="2" key="1">
    <citation type="submission" date="2022-07" db="EMBL/GenBank/DDBJ databases">
        <authorList>
            <person name="Li W.-J."/>
            <person name="Deng Q.-Q."/>
        </authorList>
    </citation>
    <scope>NUCLEOTIDE SEQUENCE</scope>
    <source>
        <strain evidence="2">SYSU M60031</strain>
    </source>
</reference>
<dbReference type="InterPro" id="IPR029468">
    <property type="entry name" value="O-ag_pol_Wzy"/>
</dbReference>
<evidence type="ECO:0000313" key="2">
    <source>
        <dbReference type="EMBL" id="MCP8967836.1"/>
    </source>
</evidence>
<feature type="transmembrane region" description="Helical" evidence="1">
    <location>
        <begin position="362"/>
        <end position="380"/>
    </location>
</feature>
<dbReference type="Proteomes" id="UP001156102">
    <property type="component" value="Unassembled WGS sequence"/>
</dbReference>
<feature type="transmembrane region" description="Helical" evidence="1">
    <location>
        <begin position="447"/>
        <end position="468"/>
    </location>
</feature>
<keyword evidence="3" id="KW-1185">Reference proteome</keyword>
<dbReference type="Pfam" id="PF14296">
    <property type="entry name" value="O-ag_pol_Wzy"/>
    <property type="match status" value="1"/>
</dbReference>
<feature type="transmembrane region" description="Helical" evidence="1">
    <location>
        <begin position="333"/>
        <end position="355"/>
    </location>
</feature>
<name>A0AA41X2Q8_9BACI</name>
<feature type="transmembrane region" description="Helical" evidence="1">
    <location>
        <begin position="16"/>
        <end position="36"/>
    </location>
</feature>
<comment type="caution">
    <text evidence="2">The sequence shown here is derived from an EMBL/GenBank/DDBJ whole genome shotgun (WGS) entry which is preliminary data.</text>
</comment>
<feature type="transmembrane region" description="Helical" evidence="1">
    <location>
        <begin position="166"/>
        <end position="185"/>
    </location>
</feature>
<feature type="transmembrane region" description="Helical" evidence="1">
    <location>
        <begin position="266"/>
        <end position="281"/>
    </location>
</feature>